<sequence>MLKKVTPKPSSMKNSDCLTSAIAIMQYTGVWLPDNLEYRWRVMYMALRFVTQIVMFYFIILAEIGYVFKYRHDTERMVDAAVLLLSHLVQAVKVMTIVLRQPRIKRLIALGDGPEFTHTDPKLKAIIERAVKMTSLVSNVILCSASITGLFWCMVPALQDKVTLPLRTAYPFDISGTYIFTVMYVYSSVSVITVGVADAAENFLVSGVLILAATQVDLLNVLLMDIEGGKAESYEKAVLCIKFHQQILKYVEEIANIFNFPIFCQCVVTSAIVCMTIYKISVTQEPVELVTMIFYLLCVFTELLMYCYPADILLNKSLQTADAAIPIWSGNIKTAKALQMTVLRAQKPLTINAGGMFRISLPTAAAVVQTSYTYYTLLQQSLKK</sequence>
<comment type="subcellular location">
    <subcellularLocation>
        <location evidence="1 10">Cell membrane</location>
        <topology evidence="1 10">Multi-pass membrane protein</topology>
    </subcellularLocation>
</comment>
<evidence type="ECO:0000256" key="9">
    <source>
        <dbReference type="ARBA" id="ARBA00023224"/>
    </source>
</evidence>
<comment type="caution">
    <text evidence="10">Lacks conserved residue(s) required for the propagation of feature annotation.</text>
</comment>
<dbReference type="Pfam" id="PF02949">
    <property type="entry name" value="7tm_6"/>
    <property type="match status" value="1"/>
</dbReference>
<dbReference type="GO" id="GO:0007165">
    <property type="term" value="P:signal transduction"/>
    <property type="evidence" value="ECO:0007669"/>
    <property type="project" value="UniProtKB-KW"/>
</dbReference>
<dbReference type="GO" id="GO:0005886">
    <property type="term" value="C:plasma membrane"/>
    <property type="evidence" value="ECO:0007669"/>
    <property type="project" value="UniProtKB-SubCell"/>
</dbReference>
<evidence type="ECO:0000256" key="4">
    <source>
        <dbReference type="ARBA" id="ARBA00022692"/>
    </source>
</evidence>
<keyword evidence="4 10" id="KW-0812">Transmembrane</keyword>
<keyword evidence="9 10" id="KW-0807">Transducer</keyword>
<comment type="similarity">
    <text evidence="10">Belongs to the insect chemoreceptor superfamily. Heteromeric odorant receptor channel (TC 1.A.69) family.</text>
</comment>
<proteinExistence type="evidence at transcript level"/>
<dbReference type="PANTHER" id="PTHR21137">
    <property type="entry name" value="ODORANT RECEPTOR"/>
    <property type="match status" value="1"/>
</dbReference>
<reference evidence="11" key="1">
    <citation type="journal article" date="2018" name="Comp. Biochem. Physiol. Part D Genomics Proteomics">
        <title>Analysis of the grapevine moth Lobesia botrana antennal transcriptome and expression of odorant-binding and chemosensory proteins.</title>
        <authorList>
            <person name="Rojas V."/>
            <person name="Jimenez H."/>
            <person name="Palma-Millanao R."/>
            <person name="Gonzalez-Gonzalez A."/>
            <person name="Machuca J."/>
            <person name="Godoy R."/>
            <person name="Ceballos R."/>
            <person name="Mutis A."/>
            <person name="Venthur H."/>
        </authorList>
    </citation>
    <scope>NUCLEOTIDE SEQUENCE</scope>
</reference>
<evidence type="ECO:0000313" key="11">
    <source>
        <dbReference type="EMBL" id="AXF48796.1"/>
    </source>
</evidence>
<accession>A0A345BEX2</accession>
<keyword evidence="5 10" id="KW-0552">Olfaction</keyword>
<organism evidence="11">
    <name type="scientific">Lobesia botrana</name>
    <dbReference type="NCBI Taxonomy" id="209534"/>
    <lineage>
        <taxon>Eukaryota</taxon>
        <taxon>Metazoa</taxon>
        <taxon>Ecdysozoa</taxon>
        <taxon>Arthropoda</taxon>
        <taxon>Hexapoda</taxon>
        <taxon>Insecta</taxon>
        <taxon>Pterygota</taxon>
        <taxon>Neoptera</taxon>
        <taxon>Endopterygota</taxon>
        <taxon>Lepidoptera</taxon>
        <taxon>Glossata</taxon>
        <taxon>Ditrysia</taxon>
        <taxon>Tortricoidea</taxon>
        <taxon>Tortricidae</taxon>
        <taxon>Olethreutinae</taxon>
        <taxon>Olethreutini</taxon>
        <taxon>Lobesia</taxon>
    </lineage>
</organism>
<keyword evidence="3 10" id="KW-0716">Sensory transduction</keyword>
<evidence type="ECO:0000256" key="6">
    <source>
        <dbReference type="ARBA" id="ARBA00022989"/>
    </source>
</evidence>
<dbReference type="AlphaFoldDB" id="A0A345BEX2"/>
<feature type="transmembrane region" description="Helical" evidence="10">
    <location>
        <begin position="289"/>
        <end position="306"/>
    </location>
</feature>
<dbReference type="PANTHER" id="PTHR21137:SF35">
    <property type="entry name" value="ODORANT RECEPTOR 19A-RELATED"/>
    <property type="match status" value="1"/>
</dbReference>
<dbReference type="GO" id="GO:0005549">
    <property type="term" value="F:odorant binding"/>
    <property type="evidence" value="ECO:0007669"/>
    <property type="project" value="InterPro"/>
</dbReference>
<evidence type="ECO:0000256" key="3">
    <source>
        <dbReference type="ARBA" id="ARBA00022606"/>
    </source>
</evidence>
<evidence type="ECO:0000256" key="5">
    <source>
        <dbReference type="ARBA" id="ARBA00022725"/>
    </source>
</evidence>
<feature type="transmembrane region" description="Helical" evidence="10">
    <location>
        <begin position="80"/>
        <end position="99"/>
    </location>
</feature>
<evidence type="ECO:0000256" key="8">
    <source>
        <dbReference type="ARBA" id="ARBA00023170"/>
    </source>
</evidence>
<evidence type="ECO:0000256" key="2">
    <source>
        <dbReference type="ARBA" id="ARBA00022475"/>
    </source>
</evidence>
<dbReference type="InterPro" id="IPR004117">
    <property type="entry name" value="7tm6_olfct_rcpt"/>
</dbReference>
<feature type="transmembrane region" description="Helical" evidence="10">
    <location>
        <begin position="257"/>
        <end position="277"/>
    </location>
</feature>
<evidence type="ECO:0000256" key="7">
    <source>
        <dbReference type="ARBA" id="ARBA00023136"/>
    </source>
</evidence>
<protein>
    <recommendedName>
        <fullName evidence="10">Odorant receptor</fullName>
    </recommendedName>
</protein>
<feature type="transmembrane region" description="Helical" evidence="10">
    <location>
        <begin position="178"/>
        <end position="196"/>
    </location>
</feature>
<keyword evidence="8 10" id="KW-0675">Receptor</keyword>
<evidence type="ECO:0000256" key="1">
    <source>
        <dbReference type="ARBA" id="ARBA00004651"/>
    </source>
</evidence>
<feature type="transmembrane region" description="Helical" evidence="10">
    <location>
        <begin position="49"/>
        <end position="68"/>
    </location>
</feature>
<name>A0A345BEX2_9NEOP</name>
<keyword evidence="2" id="KW-1003">Cell membrane</keyword>
<feature type="transmembrane region" description="Helical" evidence="10">
    <location>
        <begin position="136"/>
        <end position="158"/>
    </location>
</feature>
<keyword evidence="7 10" id="KW-0472">Membrane</keyword>
<keyword evidence="6 10" id="KW-1133">Transmembrane helix</keyword>
<dbReference type="GO" id="GO:0004984">
    <property type="term" value="F:olfactory receptor activity"/>
    <property type="evidence" value="ECO:0007669"/>
    <property type="project" value="InterPro"/>
</dbReference>
<evidence type="ECO:0000256" key="10">
    <source>
        <dbReference type="RuleBase" id="RU351113"/>
    </source>
</evidence>
<dbReference type="EMBL" id="MG816611">
    <property type="protein sequence ID" value="AXF48796.1"/>
    <property type="molecule type" value="mRNA"/>
</dbReference>